<dbReference type="AlphaFoldDB" id="A0A2P2PTQ8"/>
<protein>
    <submittedName>
        <fullName evidence="2">Uncharacterized protein</fullName>
    </submittedName>
</protein>
<evidence type="ECO:0000313" key="2">
    <source>
        <dbReference type="EMBL" id="MBX58107.1"/>
    </source>
</evidence>
<evidence type="ECO:0000256" key="1">
    <source>
        <dbReference type="SAM" id="Phobius"/>
    </source>
</evidence>
<feature type="transmembrane region" description="Helical" evidence="1">
    <location>
        <begin position="14"/>
        <end position="32"/>
    </location>
</feature>
<dbReference type="EMBL" id="GGEC01077623">
    <property type="protein sequence ID" value="MBX58107.1"/>
    <property type="molecule type" value="Transcribed_RNA"/>
</dbReference>
<keyword evidence="1" id="KW-1133">Transmembrane helix</keyword>
<keyword evidence="1" id="KW-0812">Transmembrane</keyword>
<accession>A0A2P2PTQ8</accession>
<organism evidence="2">
    <name type="scientific">Rhizophora mucronata</name>
    <name type="common">Asiatic mangrove</name>
    <dbReference type="NCBI Taxonomy" id="61149"/>
    <lineage>
        <taxon>Eukaryota</taxon>
        <taxon>Viridiplantae</taxon>
        <taxon>Streptophyta</taxon>
        <taxon>Embryophyta</taxon>
        <taxon>Tracheophyta</taxon>
        <taxon>Spermatophyta</taxon>
        <taxon>Magnoliopsida</taxon>
        <taxon>eudicotyledons</taxon>
        <taxon>Gunneridae</taxon>
        <taxon>Pentapetalae</taxon>
        <taxon>rosids</taxon>
        <taxon>fabids</taxon>
        <taxon>Malpighiales</taxon>
        <taxon>Rhizophoraceae</taxon>
        <taxon>Rhizophora</taxon>
    </lineage>
</organism>
<proteinExistence type="predicted"/>
<keyword evidence="1" id="KW-0472">Membrane</keyword>
<sequence>MSRLFPFFHGSPCMYFYFTYLELPVLGFFPCSPCRRFL</sequence>
<reference evidence="2" key="1">
    <citation type="submission" date="2018-02" db="EMBL/GenBank/DDBJ databases">
        <title>Rhizophora mucronata_Transcriptome.</title>
        <authorList>
            <person name="Meera S.P."/>
            <person name="Sreeshan A."/>
            <person name="Augustine A."/>
        </authorList>
    </citation>
    <scope>NUCLEOTIDE SEQUENCE</scope>
    <source>
        <tissue evidence="2">Leaf</tissue>
    </source>
</reference>
<name>A0A2P2PTQ8_RHIMU</name>